<feature type="transmembrane region" description="Helical" evidence="1">
    <location>
        <begin position="24"/>
        <end position="47"/>
    </location>
</feature>
<dbReference type="Proteomes" id="UP000087171">
    <property type="component" value="Chromosome Ca6"/>
</dbReference>
<proteinExistence type="predicted"/>
<dbReference type="PANTHER" id="PTHR35762">
    <property type="entry name" value="TRANSMEMBRANE PROTEIN"/>
    <property type="match status" value="1"/>
</dbReference>
<gene>
    <name evidence="3" type="primary">LOC101506441</name>
</gene>
<keyword evidence="1" id="KW-0812">Transmembrane</keyword>
<dbReference type="PANTHER" id="PTHR35762:SF2">
    <property type="entry name" value="TRANSMEMBRANE PROTEIN"/>
    <property type="match status" value="1"/>
</dbReference>
<dbReference type="eggNOG" id="ENOG502S0IX">
    <property type="taxonomic scope" value="Eukaryota"/>
</dbReference>
<dbReference type="OrthoDB" id="781735at2759"/>
<dbReference type="STRING" id="3827.A0A1S2YER3"/>
<name>A0A1S2YER3_CICAR</name>
<reference evidence="2" key="1">
    <citation type="journal article" date="2013" name="Nat. Biotechnol.">
        <title>Draft genome sequence of chickpea (Cicer arietinum) provides a resource for trait improvement.</title>
        <authorList>
            <person name="Varshney R.K."/>
            <person name="Song C."/>
            <person name="Saxena R.K."/>
            <person name="Azam S."/>
            <person name="Yu S."/>
            <person name="Sharpe A.G."/>
            <person name="Cannon S."/>
            <person name="Baek J."/>
            <person name="Rosen B.D."/>
            <person name="Tar'an B."/>
            <person name="Millan T."/>
            <person name="Zhang X."/>
            <person name="Ramsay L.D."/>
            <person name="Iwata A."/>
            <person name="Wang Y."/>
            <person name="Nelson W."/>
            <person name="Farmer A.D."/>
            <person name="Gaur P.M."/>
            <person name="Soderlund C."/>
            <person name="Penmetsa R.V."/>
            <person name="Xu C."/>
            <person name="Bharti A.K."/>
            <person name="He W."/>
            <person name="Winter P."/>
            <person name="Zhao S."/>
            <person name="Hane J.K."/>
            <person name="Carrasquilla-Garcia N."/>
            <person name="Condie J.A."/>
            <person name="Upadhyaya H.D."/>
            <person name="Luo M.C."/>
            <person name="Thudi M."/>
            <person name="Gowda C.L."/>
            <person name="Singh N.P."/>
            <person name="Lichtenzveig J."/>
            <person name="Gali K.K."/>
            <person name="Rubio J."/>
            <person name="Nadarajan N."/>
            <person name="Dolezel J."/>
            <person name="Bansal K.C."/>
            <person name="Xu X."/>
            <person name="Edwards D."/>
            <person name="Zhang G."/>
            <person name="Kahl G."/>
            <person name="Gil J."/>
            <person name="Singh K.B."/>
            <person name="Datta S.K."/>
            <person name="Jackson S.A."/>
            <person name="Wang J."/>
            <person name="Cook D.R."/>
        </authorList>
    </citation>
    <scope>NUCLEOTIDE SEQUENCE [LARGE SCALE GENOMIC DNA]</scope>
    <source>
        <strain evidence="2">cv. CDC Frontier</strain>
    </source>
</reference>
<organism evidence="2 3">
    <name type="scientific">Cicer arietinum</name>
    <name type="common">Chickpea</name>
    <name type="synonym">Garbanzo</name>
    <dbReference type="NCBI Taxonomy" id="3827"/>
    <lineage>
        <taxon>Eukaryota</taxon>
        <taxon>Viridiplantae</taxon>
        <taxon>Streptophyta</taxon>
        <taxon>Embryophyta</taxon>
        <taxon>Tracheophyta</taxon>
        <taxon>Spermatophyta</taxon>
        <taxon>Magnoliopsida</taxon>
        <taxon>eudicotyledons</taxon>
        <taxon>Gunneridae</taxon>
        <taxon>Pentapetalae</taxon>
        <taxon>rosids</taxon>
        <taxon>fabids</taxon>
        <taxon>Fabales</taxon>
        <taxon>Fabaceae</taxon>
        <taxon>Papilionoideae</taxon>
        <taxon>50 kb inversion clade</taxon>
        <taxon>NPAAA clade</taxon>
        <taxon>Hologalegina</taxon>
        <taxon>IRL clade</taxon>
        <taxon>Cicereae</taxon>
        <taxon>Cicer</taxon>
    </lineage>
</organism>
<dbReference type="KEGG" id="cam:101506441"/>
<sequence length="199" mass="23448">MDLNKIKKIQAMNRYKKLQFLENLYFYSLIALICCMFCCVTFCLPYLSSILIYMSSLIPLVLSSKLLFIICNLIIFVLMINSKILSSDHLSSNSHVYYDEYIQTTKPQFQSPHEVNQDEKIFKNQFKSTNIVDLKRRVWIKETSTKTWEEKEEVDFDEGDKESNLVGCSDELVKRADDFIARVNRHRMFELSLMQNGSY</sequence>
<dbReference type="AlphaFoldDB" id="A0A1S2YER3"/>
<dbReference type="RefSeq" id="XP_004503737.1">
    <property type="nucleotide sequence ID" value="XM_004503680.3"/>
</dbReference>
<keyword evidence="2" id="KW-1185">Reference proteome</keyword>
<feature type="transmembrane region" description="Helical" evidence="1">
    <location>
        <begin position="53"/>
        <end position="80"/>
    </location>
</feature>
<dbReference type="GeneID" id="101506441"/>
<protein>
    <submittedName>
        <fullName evidence="3">Uncharacterized protein LOC101506441</fullName>
    </submittedName>
</protein>
<dbReference type="PaxDb" id="3827-XP_004503737.1"/>
<evidence type="ECO:0000313" key="3">
    <source>
        <dbReference type="RefSeq" id="XP_004503737.1"/>
    </source>
</evidence>
<evidence type="ECO:0000256" key="1">
    <source>
        <dbReference type="SAM" id="Phobius"/>
    </source>
</evidence>
<evidence type="ECO:0000313" key="2">
    <source>
        <dbReference type="Proteomes" id="UP000087171"/>
    </source>
</evidence>
<accession>A0A1S2YER3</accession>
<keyword evidence="1" id="KW-0472">Membrane</keyword>
<keyword evidence="1" id="KW-1133">Transmembrane helix</keyword>
<reference evidence="3" key="2">
    <citation type="submission" date="2025-08" db="UniProtKB">
        <authorList>
            <consortium name="RefSeq"/>
        </authorList>
    </citation>
    <scope>IDENTIFICATION</scope>
    <source>
        <tissue evidence="3">Etiolated seedlings</tissue>
    </source>
</reference>